<dbReference type="Pfam" id="PF03902">
    <property type="entry name" value="Gal4_dimer"/>
    <property type="match status" value="1"/>
</dbReference>
<feature type="domain" description="Zn(2)-C6 fungal-type" evidence="12">
    <location>
        <begin position="59"/>
        <end position="89"/>
    </location>
</feature>
<evidence type="ECO:0000256" key="10">
    <source>
        <dbReference type="ARBA" id="ARBA00023277"/>
    </source>
</evidence>
<evidence type="ECO:0000256" key="7">
    <source>
        <dbReference type="ARBA" id="ARBA00023159"/>
    </source>
</evidence>
<evidence type="ECO:0000256" key="5">
    <source>
        <dbReference type="ARBA" id="ARBA00023125"/>
    </source>
</evidence>
<evidence type="ECO:0000256" key="3">
    <source>
        <dbReference type="ARBA" id="ARBA00022833"/>
    </source>
</evidence>
<keyword evidence="2" id="KW-0479">Metal-binding</keyword>
<dbReference type="GO" id="GO:0000978">
    <property type="term" value="F:RNA polymerase II cis-regulatory region sequence-specific DNA binding"/>
    <property type="evidence" value="ECO:0007669"/>
    <property type="project" value="TreeGrafter"/>
</dbReference>
<keyword evidence="7" id="KW-0010">Activator</keyword>
<evidence type="ECO:0000256" key="1">
    <source>
        <dbReference type="ARBA" id="ARBA00004123"/>
    </source>
</evidence>
<evidence type="ECO:0000256" key="8">
    <source>
        <dbReference type="ARBA" id="ARBA00023163"/>
    </source>
</evidence>
<reference evidence="13" key="1">
    <citation type="submission" date="2022-12" db="EMBL/GenBank/DDBJ databases">
        <authorList>
            <person name="Brejova B."/>
        </authorList>
    </citation>
    <scope>NUCLEOTIDE SEQUENCE</scope>
</reference>
<dbReference type="PANTHER" id="PTHR47424:SF3">
    <property type="entry name" value="REGULATORY PROTEIN GAL4"/>
    <property type="match status" value="1"/>
</dbReference>
<dbReference type="GO" id="GO:0006012">
    <property type="term" value="P:galactose metabolic process"/>
    <property type="evidence" value="ECO:0007669"/>
    <property type="project" value="UniProtKB-KW"/>
</dbReference>
<dbReference type="EMBL" id="CANTUO010000003">
    <property type="protein sequence ID" value="CAI5759086.1"/>
    <property type="molecule type" value="Genomic_DNA"/>
</dbReference>
<keyword evidence="9" id="KW-0539">Nucleus</keyword>
<evidence type="ECO:0000313" key="14">
    <source>
        <dbReference type="Proteomes" id="UP001152885"/>
    </source>
</evidence>
<organism evidence="13 14">
    <name type="scientific">Candida verbasci</name>
    <dbReference type="NCBI Taxonomy" id="1227364"/>
    <lineage>
        <taxon>Eukaryota</taxon>
        <taxon>Fungi</taxon>
        <taxon>Dikarya</taxon>
        <taxon>Ascomycota</taxon>
        <taxon>Saccharomycotina</taxon>
        <taxon>Pichiomycetes</taxon>
        <taxon>Debaryomycetaceae</taxon>
        <taxon>Candida/Lodderomyces clade</taxon>
        <taxon>Candida</taxon>
    </lineage>
</organism>
<dbReference type="InterPro" id="IPR001138">
    <property type="entry name" value="Zn2Cys6_DnaBD"/>
</dbReference>
<dbReference type="InterPro" id="IPR005600">
    <property type="entry name" value="Gal4_dimer_dom"/>
</dbReference>
<dbReference type="Proteomes" id="UP001152885">
    <property type="component" value="Unassembled WGS sequence"/>
</dbReference>
<keyword evidence="8" id="KW-0804">Transcription</keyword>
<dbReference type="PROSITE" id="PS00463">
    <property type="entry name" value="ZN2_CY6_FUNGAL_1"/>
    <property type="match status" value="1"/>
</dbReference>
<dbReference type="InterPro" id="IPR051127">
    <property type="entry name" value="Fungal_SecMet_Regulators"/>
</dbReference>
<keyword evidence="14" id="KW-1185">Reference proteome</keyword>
<dbReference type="FunFam" id="4.10.240.10:FF:000009">
    <property type="entry name" value="C6 transcription factor (Gal4)"/>
    <property type="match status" value="1"/>
</dbReference>
<feature type="region of interest" description="Disordered" evidence="11">
    <location>
        <begin position="28"/>
        <end position="48"/>
    </location>
</feature>
<dbReference type="OrthoDB" id="3364175at2759"/>
<dbReference type="GO" id="GO:0000981">
    <property type="term" value="F:DNA-binding transcription factor activity, RNA polymerase II-specific"/>
    <property type="evidence" value="ECO:0007669"/>
    <property type="project" value="InterPro"/>
</dbReference>
<protein>
    <recommendedName>
        <fullName evidence="12">Zn(2)-C6 fungal-type domain-containing protein</fullName>
    </recommendedName>
</protein>
<dbReference type="SMART" id="SM00066">
    <property type="entry name" value="GAL4"/>
    <property type="match status" value="1"/>
</dbReference>
<feature type="compositionally biased region" description="Low complexity" evidence="11">
    <location>
        <begin position="34"/>
        <end position="48"/>
    </location>
</feature>
<dbReference type="Gene3D" id="4.10.240.10">
    <property type="entry name" value="Zn(2)-C6 fungal-type DNA-binding domain"/>
    <property type="match status" value="1"/>
</dbReference>
<dbReference type="PANTHER" id="PTHR47424">
    <property type="entry name" value="REGULATORY PROTEIN GAL4"/>
    <property type="match status" value="1"/>
</dbReference>
<dbReference type="Gene3D" id="1.20.5.170">
    <property type="match status" value="1"/>
</dbReference>
<dbReference type="AlphaFoldDB" id="A0A9W4TX77"/>
<dbReference type="GO" id="GO:0005634">
    <property type="term" value="C:nucleus"/>
    <property type="evidence" value="ECO:0007669"/>
    <property type="project" value="UniProtKB-SubCell"/>
</dbReference>
<dbReference type="Pfam" id="PF00172">
    <property type="entry name" value="Zn_clus"/>
    <property type="match status" value="1"/>
</dbReference>
<keyword evidence="10" id="KW-0119">Carbohydrate metabolism</keyword>
<dbReference type="GO" id="GO:0008270">
    <property type="term" value="F:zinc ion binding"/>
    <property type="evidence" value="ECO:0007669"/>
    <property type="project" value="InterPro"/>
</dbReference>
<keyword evidence="5" id="KW-0238">DNA-binding</keyword>
<keyword evidence="6" id="KW-0299">Galactose metabolism</keyword>
<accession>A0A9W4TX77</accession>
<keyword evidence="3" id="KW-0862">Zinc</keyword>
<name>A0A9W4TX77_9ASCO</name>
<gene>
    <name evidence="13" type="ORF">CANVERA_P3595</name>
</gene>
<evidence type="ECO:0000313" key="13">
    <source>
        <dbReference type="EMBL" id="CAI5759086.1"/>
    </source>
</evidence>
<proteinExistence type="predicted"/>
<evidence type="ECO:0000259" key="12">
    <source>
        <dbReference type="PROSITE" id="PS50048"/>
    </source>
</evidence>
<sequence length="313" mass="35431">MSEISQQDIAKTKTTTTTTTATVVNNESIKKDSTSTTSATSATSTTSTSTSKLPAIEQACDSCRKRKLKCSKEYPRCSKCIQHKWCCSYSPRTIRSPLTRAHLTEVESQVEKLKSVLKFLLPKNLEINDELLNTYESILSPIKEKLRQDEEIEDEKPKMTYQSIPTTPTPASTPTPIDTTSDLNLRQVQSNPETPDDIKLKQDIINDFLLNNIPTNNNLGNFSLNSINDNSSLTSPSSLLSLTNYENDKDHELNDLNEYINDDLEDYNEPKFKKIKLEQDDSFTLPSQQLNLMNDLNVNFDMIFDSIDERINV</sequence>
<dbReference type="CDD" id="cd00067">
    <property type="entry name" value="GAL4"/>
    <property type="match status" value="1"/>
</dbReference>
<comment type="subcellular location">
    <subcellularLocation>
        <location evidence="1">Nucleus</location>
    </subcellularLocation>
</comment>
<dbReference type="InterPro" id="IPR036864">
    <property type="entry name" value="Zn2-C6_fun-type_DNA-bd_sf"/>
</dbReference>
<keyword evidence="4" id="KW-0805">Transcription regulation</keyword>
<dbReference type="GO" id="GO:0000435">
    <property type="term" value="P:positive regulation of transcription from RNA polymerase II promoter by galactose"/>
    <property type="evidence" value="ECO:0007669"/>
    <property type="project" value="TreeGrafter"/>
</dbReference>
<feature type="region of interest" description="Disordered" evidence="11">
    <location>
        <begin position="146"/>
        <end position="181"/>
    </location>
</feature>
<dbReference type="SUPFAM" id="SSF57701">
    <property type="entry name" value="Zn2/Cys6 DNA-binding domain"/>
    <property type="match status" value="1"/>
</dbReference>
<dbReference type="PROSITE" id="PS50048">
    <property type="entry name" value="ZN2_CY6_FUNGAL_2"/>
    <property type="match status" value="1"/>
</dbReference>
<comment type="caution">
    <text evidence="13">The sequence shown here is derived from an EMBL/GenBank/DDBJ whole genome shotgun (WGS) entry which is preliminary data.</text>
</comment>
<evidence type="ECO:0000256" key="11">
    <source>
        <dbReference type="SAM" id="MobiDB-lite"/>
    </source>
</evidence>
<evidence type="ECO:0000256" key="4">
    <source>
        <dbReference type="ARBA" id="ARBA00023015"/>
    </source>
</evidence>
<evidence type="ECO:0000256" key="9">
    <source>
        <dbReference type="ARBA" id="ARBA00023242"/>
    </source>
</evidence>
<evidence type="ECO:0000256" key="6">
    <source>
        <dbReference type="ARBA" id="ARBA00023144"/>
    </source>
</evidence>
<evidence type="ECO:0000256" key="2">
    <source>
        <dbReference type="ARBA" id="ARBA00022723"/>
    </source>
</evidence>